<dbReference type="Gramene" id="AET5Gv20722300.1">
    <property type="protein sequence ID" value="AET5Gv20722300.1"/>
    <property type="gene ID" value="AET5Gv20722300"/>
</dbReference>
<dbReference type="InterPro" id="IPR032861">
    <property type="entry name" value="TAXi_N"/>
</dbReference>
<reference evidence="5" key="2">
    <citation type="journal article" date="2017" name="Nat. Plants">
        <title>The Aegilops tauschii genome reveals multiple impacts of transposons.</title>
        <authorList>
            <person name="Zhao G."/>
            <person name="Zou C."/>
            <person name="Li K."/>
            <person name="Wang K."/>
            <person name="Li T."/>
            <person name="Gao L."/>
            <person name="Zhang X."/>
            <person name="Wang H."/>
            <person name="Yang Z."/>
            <person name="Liu X."/>
            <person name="Jiang W."/>
            <person name="Mao L."/>
            <person name="Kong X."/>
            <person name="Jiao Y."/>
            <person name="Jia J."/>
        </authorList>
    </citation>
    <scope>NUCLEOTIDE SEQUENCE [LARGE SCALE GENOMIC DNA]</scope>
    <source>
        <strain evidence="5">cv. AL8/78</strain>
    </source>
</reference>
<reference evidence="4" key="4">
    <citation type="submission" date="2019-03" db="UniProtKB">
        <authorList>
            <consortium name="EnsemblPlants"/>
        </authorList>
    </citation>
    <scope>IDENTIFICATION</scope>
</reference>
<organism evidence="4 5">
    <name type="scientific">Aegilops tauschii subsp. strangulata</name>
    <name type="common">Goatgrass</name>
    <dbReference type="NCBI Taxonomy" id="200361"/>
    <lineage>
        <taxon>Eukaryota</taxon>
        <taxon>Viridiplantae</taxon>
        <taxon>Streptophyta</taxon>
        <taxon>Embryophyta</taxon>
        <taxon>Tracheophyta</taxon>
        <taxon>Spermatophyta</taxon>
        <taxon>Magnoliopsida</taxon>
        <taxon>Liliopsida</taxon>
        <taxon>Poales</taxon>
        <taxon>Poaceae</taxon>
        <taxon>BOP clade</taxon>
        <taxon>Pooideae</taxon>
        <taxon>Triticodae</taxon>
        <taxon>Triticeae</taxon>
        <taxon>Triticinae</taxon>
        <taxon>Aegilops</taxon>
    </lineage>
</organism>
<dbReference type="GO" id="GO:0006508">
    <property type="term" value="P:proteolysis"/>
    <property type="evidence" value="ECO:0007669"/>
    <property type="project" value="InterPro"/>
</dbReference>
<evidence type="ECO:0000313" key="4">
    <source>
        <dbReference type="EnsemblPlants" id="AET5Gv20722300.1"/>
    </source>
</evidence>
<dbReference type="PANTHER" id="PTHR47965">
    <property type="entry name" value="ASPARTYL PROTEASE-RELATED"/>
    <property type="match status" value="1"/>
</dbReference>
<keyword evidence="5" id="KW-1185">Reference proteome</keyword>
<accession>A0A453LDH0</accession>
<dbReference type="STRING" id="200361.A0A453LDH0"/>
<reference evidence="4" key="3">
    <citation type="journal article" date="2017" name="Nature">
        <title>Genome sequence of the progenitor of the wheat D genome Aegilops tauschii.</title>
        <authorList>
            <person name="Luo M.C."/>
            <person name="Gu Y.Q."/>
            <person name="Puiu D."/>
            <person name="Wang H."/>
            <person name="Twardziok S.O."/>
            <person name="Deal K.R."/>
            <person name="Huo N."/>
            <person name="Zhu T."/>
            <person name="Wang L."/>
            <person name="Wang Y."/>
            <person name="McGuire P.E."/>
            <person name="Liu S."/>
            <person name="Long H."/>
            <person name="Ramasamy R.K."/>
            <person name="Rodriguez J.C."/>
            <person name="Van S.L."/>
            <person name="Yuan L."/>
            <person name="Wang Z."/>
            <person name="Xia Z."/>
            <person name="Xiao L."/>
            <person name="Anderson O.D."/>
            <person name="Ouyang S."/>
            <person name="Liang Y."/>
            <person name="Zimin A.V."/>
            <person name="Pertea G."/>
            <person name="Qi P."/>
            <person name="Bennetzen J.L."/>
            <person name="Dai X."/>
            <person name="Dawson M.W."/>
            <person name="Muller H.G."/>
            <person name="Kugler K."/>
            <person name="Rivarola-Duarte L."/>
            <person name="Spannagl M."/>
            <person name="Mayer K.F.X."/>
            <person name="Lu F.H."/>
            <person name="Bevan M.W."/>
            <person name="Leroy P."/>
            <person name="Li P."/>
            <person name="You F.M."/>
            <person name="Sun Q."/>
            <person name="Liu Z."/>
            <person name="Lyons E."/>
            <person name="Wicker T."/>
            <person name="Salzberg S.L."/>
            <person name="Devos K.M."/>
            <person name="Dvorak J."/>
        </authorList>
    </citation>
    <scope>NUCLEOTIDE SEQUENCE [LARGE SCALE GENOMIC DNA]</scope>
    <source>
        <strain evidence="4">cv. AL8/78</strain>
    </source>
</reference>
<evidence type="ECO:0000256" key="1">
    <source>
        <dbReference type="ARBA" id="ARBA00007447"/>
    </source>
</evidence>
<sequence length="224" mass="24525">MRAVLPWQSSKMWFHHNVSLTVSLAVRTPPQNVTMVLDTGSELSLLFYARNNVMSFGPRSSATFVAVPCASAQCRSRDGIASGPQRGVDRCSVSLSYADGSSSDGALATEFSATVRGVPLHCFSVRLVPGRRPERRAAGHEQGRPLLRLAGQHATLLVLHLRPRRCRRAAPRTPTATCPPSAAQIHARVPASPAASVLRPRRLLRPAHGHRRRRGRGSRRQRQI</sequence>
<evidence type="ECO:0000259" key="3">
    <source>
        <dbReference type="Pfam" id="PF14543"/>
    </source>
</evidence>
<dbReference type="InterPro" id="IPR021109">
    <property type="entry name" value="Peptidase_aspartic_dom_sf"/>
</dbReference>
<feature type="domain" description="Xylanase inhibitor N-terminal" evidence="3">
    <location>
        <begin position="21"/>
        <end position="110"/>
    </location>
</feature>
<dbReference type="Gene3D" id="2.40.70.10">
    <property type="entry name" value="Acid Proteases"/>
    <property type="match status" value="1"/>
</dbReference>
<name>A0A453LDH0_AEGTS</name>
<dbReference type="PANTHER" id="PTHR47965:SF10">
    <property type="entry name" value="OS01G0844500 PROTEIN"/>
    <property type="match status" value="1"/>
</dbReference>
<dbReference type="Pfam" id="PF14543">
    <property type="entry name" value="TAXi_N"/>
    <property type="match status" value="1"/>
</dbReference>
<evidence type="ECO:0000313" key="5">
    <source>
        <dbReference type="Proteomes" id="UP000015105"/>
    </source>
</evidence>
<feature type="compositionally biased region" description="Low complexity" evidence="2">
    <location>
        <begin position="171"/>
        <end position="183"/>
    </location>
</feature>
<comment type="similarity">
    <text evidence="1">Belongs to the peptidase A1 family.</text>
</comment>
<dbReference type="AlphaFoldDB" id="A0A453LDH0"/>
<reference evidence="4" key="5">
    <citation type="journal article" date="2021" name="G3 (Bethesda)">
        <title>Aegilops tauschii genome assembly Aet v5.0 features greater sequence contiguity and improved annotation.</title>
        <authorList>
            <person name="Wang L."/>
            <person name="Zhu T."/>
            <person name="Rodriguez J.C."/>
            <person name="Deal K.R."/>
            <person name="Dubcovsky J."/>
            <person name="McGuire P.E."/>
            <person name="Lux T."/>
            <person name="Spannagl M."/>
            <person name="Mayer K.F.X."/>
            <person name="Baldrich P."/>
            <person name="Meyers B.C."/>
            <person name="Huo N."/>
            <person name="Gu Y.Q."/>
            <person name="Zhou H."/>
            <person name="Devos K.M."/>
            <person name="Bennetzen J.L."/>
            <person name="Unver T."/>
            <person name="Budak H."/>
            <person name="Gulick P.J."/>
            <person name="Galiba G."/>
            <person name="Kalapos B."/>
            <person name="Nelson D.R."/>
            <person name="Li P."/>
            <person name="You F.M."/>
            <person name="Luo M.C."/>
            <person name="Dvorak J."/>
        </authorList>
    </citation>
    <scope>NUCLEOTIDE SEQUENCE [LARGE SCALE GENOMIC DNA]</scope>
    <source>
        <strain evidence="4">cv. AL8/78</strain>
    </source>
</reference>
<dbReference type="Proteomes" id="UP000015105">
    <property type="component" value="Chromosome 5D"/>
</dbReference>
<dbReference type="GO" id="GO:0004190">
    <property type="term" value="F:aspartic-type endopeptidase activity"/>
    <property type="evidence" value="ECO:0007669"/>
    <property type="project" value="InterPro"/>
</dbReference>
<proteinExistence type="inferred from homology"/>
<evidence type="ECO:0000256" key="2">
    <source>
        <dbReference type="SAM" id="MobiDB-lite"/>
    </source>
</evidence>
<reference evidence="5" key="1">
    <citation type="journal article" date="2014" name="Science">
        <title>Ancient hybridizations among the ancestral genomes of bread wheat.</title>
        <authorList>
            <consortium name="International Wheat Genome Sequencing Consortium,"/>
            <person name="Marcussen T."/>
            <person name="Sandve S.R."/>
            <person name="Heier L."/>
            <person name="Spannagl M."/>
            <person name="Pfeifer M."/>
            <person name="Jakobsen K.S."/>
            <person name="Wulff B.B."/>
            <person name="Steuernagel B."/>
            <person name="Mayer K.F."/>
            <person name="Olsen O.A."/>
        </authorList>
    </citation>
    <scope>NUCLEOTIDE SEQUENCE [LARGE SCALE GENOMIC DNA]</scope>
    <source>
        <strain evidence="5">cv. AL8/78</strain>
    </source>
</reference>
<dbReference type="SUPFAM" id="SSF50630">
    <property type="entry name" value="Acid proteases"/>
    <property type="match status" value="1"/>
</dbReference>
<dbReference type="EnsemblPlants" id="AET5Gv20722300.1">
    <property type="protein sequence ID" value="AET5Gv20722300.1"/>
    <property type="gene ID" value="AET5Gv20722300"/>
</dbReference>
<feature type="region of interest" description="Disordered" evidence="2">
    <location>
        <begin position="170"/>
        <end position="224"/>
    </location>
</feature>
<protein>
    <recommendedName>
        <fullName evidence="3">Xylanase inhibitor N-terminal domain-containing protein</fullName>
    </recommendedName>
</protein>
<dbReference type="InterPro" id="IPR001461">
    <property type="entry name" value="Aspartic_peptidase_A1"/>
</dbReference>
<feature type="compositionally biased region" description="Basic residues" evidence="2">
    <location>
        <begin position="199"/>
        <end position="224"/>
    </location>
</feature>